<dbReference type="GO" id="GO:0016787">
    <property type="term" value="F:hydrolase activity"/>
    <property type="evidence" value="ECO:0007669"/>
    <property type="project" value="UniProtKB-KW"/>
</dbReference>
<comment type="caution">
    <text evidence="3">The sequence shown here is derived from an EMBL/GenBank/DDBJ whole genome shotgun (WGS) entry which is preliminary data.</text>
</comment>
<dbReference type="PANTHER" id="PTHR43798">
    <property type="entry name" value="MONOACYLGLYCEROL LIPASE"/>
    <property type="match status" value="1"/>
</dbReference>
<protein>
    <recommendedName>
        <fullName evidence="2">AB hydrolase-1 domain-containing protein</fullName>
    </recommendedName>
</protein>
<sequence>MERYAVSGPVGVIGGVRRVCDGTDAPVVFVHHINGAAEQWWPVMEHLADRSSIAVDLRGHGLSEPGGSYGAADYAADIAAVMDTLGIPRAHLVGASFGGSASIVLAATQPARIESVTVIGSALRVVGVDSAAVVDELHRLGPTLFFEKFAAASFAPGTDDALLADSVHRAARNDSSTIEQIIRAAFSADISSAAAQVASPALVLTGEHDQTCPPALGAELAAALGAECRVLAGRGHLAHIEAPALVAHLIDERLQHIGSVPTG</sequence>
<feature type="domain" description="AB hydrolase-1" evidence="2">
    <location>
        <begin position="26"/>
        <end position="243"/>
    </location>
</feature>
<dbReference type="Pfam" id="PF00561">
    <property type="entry name" value="Abhydrolase_1"/>
    <property type="match status" value="1"/>
</dbReference>
<dbReference type="EMBL" id="LZKJ01000059">
    <property type="protein sequence ID" value="OBI49766.1"/>
    <property type="molecule type" value="Genomic_DNA"/>
</dbReference>
<dbReference type="AlphaFoldDB" id="A0A1A2ZL06"/>
<evidence type="ECO:0000259" key="2">
    <source>
        <dbReference type="Pfam" id="PF00561"/>
    </source>
</evidence>
<name>A0A1A2ZL06_9MYCO</name>
<dbReference type="Gene3D" id="3.40.50.1820">
    <property type="entry name" value="alpha/beta hydrolase"/>
    <property type="match status" value="1"/>
</dbReference>
<dbReference type="PANTHER" id="PTHR43798:SF31">
    <property type="entry name" value="AB HYDROLASE SUPERFAMILY PROTEIN YCLE"/>
    <property type="match status" value="1"/>
</dbReference>
<dbReference type="Proteomes" id="UP000093592">
    <property type="component" value="Unassembled WGS sequence"/>
</dbReference>
<evidence type="ECO:0000313" key="4">
    <source>
        <dbReference type="Proteomes" id="UP000093592"/>
    </source>
</evidence>
<dbReference type="RefSeq" id="WP_065013580.1">
    <property type="nucleotide sequence ID" value="NZ_LZKJ01000059.1"/>
</dbReference>
<organism evidence="3 4">
    <name type="scientific">Mycobacterium kyorinense</name>
    <dbReference type="NCBI Taxonomy" id="487514"/>
    <lineage>
        <taxon>Bacteria</taxon>
        <taxon>Bacillati</taxon>
        <taxon>Actinomycetota</taxon>
        <taxon>Actinomycetes</taxon>
        <taxon>Mycobacteriales</taxon>
        <taxon>Mycobacteriaceae</taxon>
        <taxon>Mycobacterium</taxon>
    </lineage>
</organism>
<evidence type="ECO:0000313" key="3">
    <source>
        <dbReference type="EMBL" id="OBI49766.1"/>
    </source>
</evidence>
<dbReference type="SUPFAM" id="SSF53474">
    <property type="entry name" value="alpha/beta-Hydrolases"/>
    <property type="match status" value="1"/>
</dbReference>
<dbReference type="InterPro" id="IPR029058">
    <property type="entry name" value="AB_hydrolase_fold"/>
</dbReference>
<dbReference type="InterPro" id="IPR000073">
    <property type="entry name" value="AB_hydrolase_1"/>
</dbReference>
<dbReference type="GO" id="GO:0016020">
    <property type="term" value="C:membrane"/>
    <property type="evidence" value="ECO:0007669"/>
    <property type="project" value="TreeGrafter"/>
</dbReference>
<evidence type="ECO:0000256" key="1">
    <source>
        <dbReference type="ARBA" id="ARBA00022801"/>
    </source>
</evidence>
<keyword evidence="1" id="KW-0378">Hydrolase</keyword>
<reference evidence="4" key="1">
    <citation type="submission" date="2016-06" db="EMBL/GenBank/DDBJ databases">
        <authorList>
            <person name="Sutton G."/>
            <person name="Brinkac L."/>
            <person name="Sanka R."/>
            <person name="Adams M."/>
            <person name="Lau E."/>
            <person name="Sam S."/>
            <person name="Sreng N."/>
            <person name="Him V."/>
            <person name="Kerleguer A."/>
            <person name="Cheng S."/>
        </authorList>
    </citation>
    <scope>NUCLEOTIDE SEQUENCE [LARGE SCALE GENOMIC DNA]</scope>
    <source>
        <strain evidence="4">E861</strain>
    </source>
</reference>
<accession>A0A1A2ZL06</accession>
<dbReference type="PRINTS" id="PR00111">
    <property type="entry name" value="ABHYDROLASE"/>
</dbReference>
<proteinExistence type="predicted"/>
<gene>
    <name evidence="3" type="ORF">A5707_16240</name>
</gene>
<dbReference type="InterPro" id="IPR050266">
    <property type="entry name" value="AB_hydrolase_sf"/>
</dbReference>